<evidence type="ECO:0000313" key="10">
    <source>
        <dbReference type="Proteomes" id="UP001597318"/>
    </source>
</evidence>
<evidence type="ECO:0000256" key="1">
    <source>
        <dbReference type="ARBA" id="ARBA00004651"/>
    </source>
</evidence>
<dbReference type="Pfam" id="PF04239">
    <property type="entry name" value="DUF421"/>
    <property type="match status" value="1"/>
</dbReference>
<keyword evidence="3" id="KW-1003">Cell membrane</keyword>
<feature type="domain" description="YetF C-terminal" evidence="8">
    <location>
        <begin position="82"/>
        <end position="213"/>
    </location>
</feature>
<keyword evidence="10" id="KW-1185">Reference proteome</keyword>
<dbReference type="PANTHER" id="PTHR34582">
    <property type="entry name" value="UPF0702 TRANSMEMBRANE PROTEIN YCAP"/>
    <property type="match status" value="1"/>
</dbReference>
<accession>A0ABW5C3F7</accession>
<protein>
    <submittedName>
        <fullName evidence="9">DUF421 domain-containing protein</fullName>
    </submittedName>
</protein>
<evidence type="ECO:0000256" key="3">
    <source>
        <dbReference type="ARBA" id="ARBA00022475"/>
    </source>
</evidence>
<dbReference type="InterPro" id="IPR007353">
    <property type="entry name" value="DUF421"/>
</dbReference>
<comment type="similarity">
    <text evidence="2">Belongs to the UPF0702 family.</text>
</comment>
<evidence type="ECO:0000259" key="8">
    <source>
        <dbReference type="Pfam" id="PF04239"/>
    </source>
</evidence>
<evidence type="ECO:0000256" key="7">
    <source>
        <dbReference type="SAM" id="Phobius"/>
    </source>
</evidence>
<dbReference type="Proteomes" id="UP001597318">
    <property type="component" value="Unassembled WGS sequence"/>
</dbReference>
<keyword evidence="5 7" id="KW-1133">Transmembrane helix</keyword>
<comment type="caution">
    <text evidence="9">The sequence shown here is derived from an EMBL/GenBank/DDBJ whole genome shotgun (WGS) entry which is preliminary data.</text>
</comment>
<feature type="transmembrane region" description="Helical" evidence="7">
    <location>
        <begin position="7"/>
        <end position="25"/>
    </location>
</feature>
<keyword evidence="4 7" id="KW-0812">Transmembrane</keyword>
<evidence type="ECO:0000256" key="4">
    <source>
        <dbReference type="ARBA" id="ARBA00022692"/>
    </source>
</evidence>
<dbReference type="InterPro" id="IPR023090">
    <property type="entry name" value="UPF0702_alpha/beta_dom_sf"/>
</dbReference>
<organism evidence="9 10">
    <name type="scientific">Metabacillus endolithicus</name>
    <dbReference type="NCBI Taxonomy" id="1535204"/>
    <lineage>
        <taxon>Bacteria</taxon>
        <taxon>Bacillati</taxon>
        <taxon>Bacillota</taxon>
        <taxon>Bacilli</taxon>
        <taxon>Bacillales</taxon>
        <taxon>Bacillaceae</taxon>
        <taxon>Metabacillus</taxon>
    </lineage>
</organism>
<evidence type="ECO:0000256" key="6">
    <source>
        <dbReference type="ARBA" id="ARBA00023136"/>
    </source>
</evidence>
<evidence type="ECO:0000313" key="9">
    <source>
        <dbReference type="EMBL" id="MFD2215438.1"/>
    </source>
</evidence>
<gene>
    <name evidence="9" type="ORF">ACFSKK_17245</name>
</gene>
<evidence type="ECO:0000256" key="2">
    <source>
        <dbReference type="ARBA" id="ARBA00006448"/>
    </source>
</evidence>
<comment type="subcellular location">
    <subcellularLocation>
        <location evidence="1">Cell membrane</location>
        <topology evidence="1">Multi-pass membrane protein</topology>
    </subcellularLocation>
</comment>
<evidence type="ECO:0000256" key="5">
    <source>
        <dbReference type="ARBA" id="ARBA00022989"/>
    </source>
</evidence>
<reference evidence="10" key="1">
    <citation type="journal article" date="2019" name="Int. J. Syst. Evol. Microbiol.">
        <title>The Global Catalogue of Microorganisms (GCM) 10K type strain sequencing project: providing services to taxonomists for standard genome sequencing and annotation.</title>
        <authorList>
            <consortium name="The Broad Institute Genomics Platform"/>
            <consortium name="The Broad Institute Genome Sequencing Center for Infectious Disease"/>
            <person name="Wu L."/>
            <person name="Ma J."/>
        </authorList>
    </citation>
    <scope>NUCLEOTIDE SEQUENCE [LARGE SCALE GENOMIC DNA]</scope>
    <source>
        <strain evidence="10">CGMCC 1.15474</strain>
    </source>
</reference>
<dbReference type="Gene3D" id="3.30.240.20">
    <property type="entry name" value="bsu07140 like domains"/>
    <property type="match status" value="2"/>
</dbReference>
<proteinExistence type="inferred from homology"/>
<sequence length="242" mass="27477">MPSWTEVIIRSVLIILGLFFITKLLGKKQLSALSFFEYIAGITVGDIAGTITMDVELNIVNGLISILIWSLFPIVISILSLKSKKFRDIVEGKATTFIQDGKILEKNMKREKYSTDDLLEQLRKKDIFQVSDVEFAVLETCGQLSVLLKKEKQPTKWEDFFGKGPEVKKPLTVIMDGKILKETIYSAGYSIDWLKSKVESKNRQVDEIFLGQIDSDGRLYADYYDDHFGKEGEKNGDSRTTL</sequence>
<name>A0ABW5C3F7_9BACI</name>
<keyword evidence="6 7" id="KW-0472">Membrane</keyword>
<feature type="transmembrane region" description="Helical" evidence="7">
    <location>
        <begin position="59"/>
        <end position="81"/>
    </location>
</feature>
<dbReference type="PANTHER" id="PTHR34582:SF7">
    <property type="entry name" value="UPF0702 TRANSMEMBRANE PROTEIN YDFS"/>
    <property type="match status" value="1"/>
</dbReference>
<dbReference type="EMBL" id="JBHUIK010000004">
    <property type="protein sequence ID" value="MFD2215438.1"/>
    <property type="molecule type" value="Genomic_DNA"/>
</dbReference>
<dbReference type="RefSeq" id="WP_379052641.1">
    <property type="nucleotide sequence ID" value="NZ_JBHUIK010000004.1"/>
</dbReference>